<dbReference type="OrthoDB" id="38453at2759"/>
<keyword evidence="4" id="KW-0472">Membrane</keyword>
<dbReference type="AlphaFoldDB" id="A0A9N8HTX5"/>
<feature type="region of interest" description="Disordered" evidence="3">
    <location>
        <begin position="40"/>
        <end position="69"/>
    </location>
</feature>
<dbReference type="InterPro" id="IPR032675">
    <property type="entry name" value="LRR_dom_sf"/>
</dbReference>
<dbReference type="Proteomes" id="UP001153069">
    <property type="component" value="Unassembled WGS sequence"/>
</dbReference>
<keyword evidence="4" id="KW-0812">Transmembrane</keyword>
<keyword evidence="6" id="KW-1185">Reference proteome</keyword>
<dbReference type="SUPFAM" id="SSF52058">
    <property type="entry name" value="L domain-like"/>
    <property type="match status" value="1"/>
</dbReference>
<dbReference type="Gene3D" id="3.80.10.10">
    <property type="entry name" value="Ribonuclease Inhibitor"/>
    <property type="match status" value="2"/>
</dbReference>
<accession>A0A9N8HTX5</accession>
<feature type="region of interest" description="Disordered" evidence="3">
    <location>
        <begin position="136"/>
        <end position="160"/>
    </location>
</feature>
<dbReference type="EMBL" id="CAICTM010001564">
    <property type="protein sequence ID" value="CAB9524665.1"/>
    <property type="molecule type" value="Genomic_DNA"/>
</dbReference>
<comment type="caution">
    <text evidence="5">The sequence shown here is derived from an EMBL/GenBank/DDBJ whole genome shotgun (WGS) entry which is preliminary data.</text>
</comment>
<keyword evidence="2" id="KW-0677">Repeat</keyword>
<dbReference type="PROSITE" id="PS51450">
    <property type="entry name" value="LRR"/>
    <property type="match status" value="1"/>
</dbReference>
<evidence type="ECO:0000256" key="4">
    <source>
        <dbReference type="SAM" id="Phobius"/>
    </source>
</evidence>
<feature type="transmembrane region" description="Helical" evidence="4">
    <location>
        <begin position="214"/>
        <end position="234"/>
    </location>
</feature>
<dbReference type="PANTHER" id="PTHR48009">
    <property type="entry name" value="LEUCINE-RICH REPEAT (LRR) FAMILY PROTEIN"/>
    <property type="match status" value="1"/>
</dbReference>
<reference evidence="5" key="1">
    <citation type="submission" date="2020-06" db="EMBL/GenBank/DDBJ databases">
        <authorList>
            <consortium name="Plant Systems Biology data submission"/>
        </authorList>
    </citation>
    <scope>NUCLEOTIDE SEQUENCE</scope>
    <source>
        <strain evidence="5">D6</strain>
    </source>
</reference>
<name>A0A9N8HTX5_9STRA</name>
<organism evidence="5 6">
    <name type="scientific">Seminavis robusta</name>
    <dbReference type="NCBI Taxonomy" id="568900"/>
    <lineage>
        <taxon>Eukaryota</taxon>
        <taxon>Sar</taxon>
        <taxon>Stramenopiles</taxon>
        <taxon>Ochrophyta</taxon>
        <taxon>Bacillariophyta</taxon>
        <taxon>Bacillariophyceae</taxon>
        <taxon>Bacillariophycidae</taxon>
        <taxon>Naviculales</taxon>
        <taxon>Naviculaceae</taxon>
        <taxon>Seminavis</taxon>
    </lineage>
</organism>
<keyword evidence="5" id="KW-0418">Kinase</keyword>
<dbReference type="Pfam" id="PF00560">
    <property type="entry name" value="LRR_1"/>
    <property type="match status" value="3"/>
</dbReference>
<sequence length="735" mass="79256">MTTEGKRVICLLEGQERPKGVDGEEEFNVLDVVAARLKGAVEEEESVSNEQQDEEQEPAAKRAAQLEGNADSARSLLKLVQETQTKHEQAAKCDPPALEDAQDSMVIPPRMTRASNVVSFPGAFAVSPGPFAVSPGADYEINDDEELGGTNGSGAARSASSAVMDSMTAASASRLAVANPVEETNPQELQHARELRLADEATTRRQKDKQWKTSILLAGLVIVAIVVVSVALLVPGKNEKVVPTITVAPTMAPSEAPTTVLSFIEGRIMALLEPDTRMAIQHGPSSPQSRAFQWLLEDAENLPAYSDAQIQQKFALAALYFSTKGDSWMNRTNWLNHNVSECEWFNKPDFARKSALGQIFKGYLDEFAAEPMPRQHCNTDGIYQHLWLDLNNLVGTIPEEIYMLSSLQTLSLSNNKLSGSIPTSIGRLSALEGLVIFDQPTDGNIPSEMGLLTKLKSVILNNGNHQGTLPVEFWGLTNIATFAFTLTPNLQGSIPSEIANMSNLRWLVFDGCSLTGTLPKELGKIPSLEWLVFRDNMITGTVPSELGTASNLVIAAFRGNALDGRLPSEVGLLTALTQFGHRGNQVSGQIPSELGLLSGLTQGLHLRQNAFTGTIPTELGLLTGLHELWLQDNDLSGPIPSEFAELTTLGYMVMANNNLSGSIPTDLSKPLPNLHTLSLGGNLMLSGTVPEGICNLTGTCTMFKKVAESCLYPQGLHFNCTELLCGCDCPCGIHP</sequence>
<feature type="compositionally biased region" description="Acidic residues" evidence="3">
    <location>
        <begin position="42"/>
        <end position="57"/>
    </location>
</feature>
<proteinExistence type="predicted"/>
<dbReference type="PANTHER" id="PTHR48009:SF4">
    <property type="entry name" value="LEUCINE-RICH REPEAT (LRR) FAMILY PROTEIN"/>
    <property type="match status" value="1"/>
</dbReference>
<dbReference type="FunFam" id="3.80.10.10:FF:000041">
    <property type="entry name" value="LRR receptor-like serine/threonine-protein kinase ERECTA"/>
    <property type="match status" value="2"/>
</dbReference>
<keyword evidence="5" id="KW-0808">Transferase</keyword>
<evidence type="ECO:0000256" key="2">
    <source>
        <dbReference type="ARBA" id="ARBA00022737"/>
    </source>
</evidence>
<evidence type="ECO:0000313" key="6">
    <source>
        <dbReference type="Proteomes" id="UP001153069"/>
    </source>
</evidence>
<keyword evidence="4" id="KW-1133">Transmembrane helix</keyword>
<evidence type="ECO:0000256" key="1">
    <source>
        <dbReference type="ARBA" id="ARBA00022614"/>
    </source>
</evidence>
<dbReference type="InterPro" id="IPR053213">
    <property type="entry name" value="RLP29"/>
</dbReference>
<evidence type="ECO:0000313" key="5">
    <source>
        <dbReference type="EMBL" id="CAB9524665.1"/>
    </source>
</evidence>
<keyword evidence="5" id="KW-0675">Receptor</keyword>
<keyword evidence="1" id="KW-0433">Leucine-rich repeat</keyword>
<evidence type="ECO:0000256" key="3">
    <source>
        <dbReference type="SAM" id="MobiDB-lite"/>
    </source>
</evidence>
<dbReference type="GO" id="GO:0016301">
    <property type="term" value="F:kinase activity"/>
    <property type="evidence" value="ECO:0007669"/>
    <property type="project" value="UniProtKB-KW"/>
</dbReference>
<dbReference type="InterPro" id="IPR001611">
    <property type="entry name" value="Leu-rich_rpt"/>
</dbReference>
<gene>
    <name evidence="5" type="ORF">SEMRO_1566_G282920.1</name>
</gene>
<protein>
    <submittedName>
        <fullName evidence="5">LRR receptor-like serine threonine-protein kinase At4g08850</fullName>
    </submittedName>
</protein>